<evidence type="ECO:0000313" key="2">
    <source>
        <dbReference type="EMBL" id="SET80577.1"/>
    </source>
</evidence>
<feature type="transmembrane region" description="Helical" evidence="1">
    <location>
        <begin position="20"/>
        <end position="40"/>
    </location>
</feature>
<keyword evidence="3" id="KW-1185">Reference proteome</keyword>
<sequence length="106" mass="11405">MGINDRLSLTFEDWLGLLPTYGVIIAIACLIAFLVASLLAKKLTHYRISLHVLAGVVAFTLVLLAIESLMNIHIIAGARGWGFYAQLIAGATGGYVFARLSQTAKD</sequence>
<evidence type="ECO:0000313" key="3">
    <source>
        <dbReference type="Proteomes" id="UP000199308"/>
    </source>
</evidence>
<keyword evidence="1" id="KW-0472">Membrane</keyword>
<name>A0A1I0HA49_THASX</name>
<dbReference type="STRING" id="349064.SAMN05660429_02732"/>
<evidence type="ECO:0000256" key="1">
    <source>
        <dbReference type="SAM" id="Phobius"/>
    </source>
</evidence>
<dbReference type="EMBL" id="FOHK01000015">
    <property type="protein sequence ID" value="SET80577.1"/>
    <property type="molecule type" value="Genomic_DNA"/>
</dbReference>
<accession>A0A1I0HA49</accession>
<feature type="transmembrane region" description="Helical" evidence="1">
    <location>
        <begin position="52"/>
        <end position="75"/>
    </location>
</feature>
<dbReference type="AlphaFoldDB" id="A0A1I0HA49"/>
<proteinExistence type="predicted"/>
<organism evidence="2 3">
    <name type="scientific">Thalassotalea agarivorans</name>
    <name type="common">Thalassomonas agarivorans</name>
    <dbReference type="NCBI Taxonomy" id="349064"/>
    <lineage>
        <taxon>Bacteria</taxon>
        <taxon>Pseudomonadati</taxon>
        <taxon>Pseudomonadota</taxon>
        <taxon>Gammaproteobacteria</taxon>
        <taxon>Alteromonadales</taxon>
        <taxon>Colwelliaceae</taxon>
        <taxon>Thalassotalea</taxon>
    </lineage>
</organism>
<gene>
    <name evidence="2" type="ORF">SAMN05660429_02732</name>
</gene>
<keyword evidence="1" id="KW-0812">Transmembrane</keyword>
<keyword evidence="1" id="KW-1133">Transmembrane helix</keyword>
<dbReference type="PROSITE" id="PS51257">
    <property type="entry name" value="PROKAR_LIPOPROTEIN"/>
    <property type="match status" value="1"/>
</dbReference>
<feature type="transmembrane region" description="Helical" evidence="1">
    <location>
        <begin position="81"/>
        <end position="98"/>
    </location>
</feature>
<reference evidence="2 3" key="1">
    <citation type="submission" date="2016-10" db="EMBL/GenBank/DDBJ databases">
        <authorList>
            <person name="de Groot N.N."/>
        </authorList>
    </citation>
    <scope>NUCLEOTIDE SEQUENCE [LARGE SCALE GENOMIC DNA]</scope>
    <source>
        <strain evidence="2 3">DSM 19706</strain>
    </source>
</reference>
<dbReference type="Proteomes" id="UP000199308">
    <property type="component" value="Unassembled WGS sequence"/>
</dbReference>
<protein>
    <submittedName>
        <fullName evidence="2">Uncharacterized protein</fullName>
    </submittedName>
</protein>